<name>A0A9K3D6I6_9EUKA</name>
<dbReference type="PANTHER" id="PTHR11096">
    <property type="entry name" value="RNA 3' TERMINAL PHOSPHATE CYCLASE"/>
    <property type="match status" value="1"/>
</dbReference>
<dbReference type="GO" id="GO:0006396">
    <property type="term" value="P:RNA processing"/>
    <property type="evidence" value="ECO:0007669"/>
    <property type="project" value="InterPro"/>
</dbReference>
<dbReference type="GO" id="GO:0005634">
    <property type="term" value="C:nucleus"/>
    <property type="evidence" value="ECO:0007669"/>
    <property type="project" value="TreeGrafter"/>
</dbReference>
<sequence>MSGEPIDLDGGFGEGGGAILRVGVGLGAALHRRVSVKDIRANRPKPGLRAQHCTGINGIADLVGGTVRPQLE</sequence>
<dbReference type="Proteomes" id="UP000265618">
    <property type="component" value="Unassembled WGS sequence"/>
</dbReference>
<evidence type="ECO:0000313" key="3">
    <source>
        <dbReference type="Proteomes" id="UP000265618"/>
    </source>
</evidence>
<keyword evidence="3" id="KW-1185">Reference proteome</keyword>
<reference evidence="2 3" key="1">
    <citation type="journal article" date="2018" name="PLoS ONE">
        <title>The draft genome of Kipferlia bialata reveals reductive genome evolution in fornicate parasites.</title>
        <authorList>
            <person name="Tanifuji G."/>
            <person name="Takabayashi S."/>
            <person name="Kume K."/>
            <person name="Takagi M."/>
            <person name="Nakayama T."/>
            <person name="Kamikawa R."/>
            <person name="Inagaki Y."/>
            <person name="Hashimoto T."/>
        </authorList>
    </citation>
    <scope>NUCLEOTIDE SEQUENCE [LARGE SCALE GENOMIC DNA]</scope>
    <source>
        <strain evidence="2">NY0173</strain>
    </source>
</reference>
<feature type="non-terminal residue" evidence="2">
    <location>
        <position position="72"/>
    </location>
</feature>
<dbReference type="GO" id="GO:0003963">
    <property type="term" value="F:RNA-3'-phosphate cyclase activity"/>
    <property type="evidence" value="ECO:0007669"/>
    <property type="project" value="TreeGrafter"/>
</dbReference>
<proteinExistence type="predicted"/>
<feature type="domain" description="RNA 3'-terminal phosphate cyclase" evidence="1">
    <location>
        <begin position="13"/>
        <end position="68"/>
    </location>
</feature>
<protein>
    <submittedName>
        <fullName evidence="2">RNA 3'-terminal phosphate cyclase</fullName>
    </submittedName>
</protein>
<dbReference type="Pfam" id="PF01137">
    <property type="entry name" value="RTC"/>
    <property type="match status" value="1"/>
</dbReference>
<evidence type="ECO:0000313" key="2">
    <source>
        <dbReference type="EMBL" id="GIQ89477.1"/>
    </source>
</evidence>
<dbReference type="InterPro" id="IPR023797">
    <property type="entry name" value="RNA3'_phos_cyclase_dom"/>
</dbReference>
<evidence type="ECO:0000259" key="1">
    <source>
        <dbReference type="Pfam" id="PF01137"/>
    </source>
</evidence>
<dbReference type="InterPro" id="IPR000228">
    <property type="entry name" value="RNA3'_term_phos_cyc"/>
</dbReference>
<dbReference type="Gene3D" id="3.65.10.20">
    <property type="entry name" value="RNA 3'-terminal phosphate cyclase domain"/>
    <property type="match status" value="1"/>
</dbReference>
<comment type="caution">
    <text evidence="2">The sequence shown here is derived from an EMBL/GenBank/DDBJ whole genome shotgun (WGS) entry which is preliminary data.</text>
</comment>
<dbReference type="EMBL" id="BDIP01005087">
    <property type="protein sequence ID" value="GIQ89477.1"/>
    <property type="molecule type" value="Genomic_DNA"/>
</dbReference>
<dbReference type="AlphaFoldDB" id="A0A9K3D6I6"/>
<dbReference type="OrthoDB" id="25029at2759"/>
<dbReference type="InterPro" id="IPR037136">
    <property type="entry name" value="RNA3'_phos_cyclase_dom_sf"/>
</dbReference>
<gene>
    <name evidence="2" type="ORF">KIPB_011958</name>
</gene>
<organism evidence="2 3">
    <name type="scientific">Kipferlia bialata</name>
    <dbReference type="NCBI Taxonomy" id="797122"/>
    <lineage>
        <taxon>Eukaryota</taxon>
        <taxon>Metamonada</taxon>
        <taxon>Carpediemonas-like organisms</taxon>
        <taxon>Kipferlia</taxon>
    </lineage>
</organism>
<dbReference type="PANTHER" id="PTHR11096:SF0">
    <property type="entry name" value="RNA 3'-TERMINAL PHOSPHATE CYCLASE"/>
    <property type="match status" value="1"/>
</dbReference>
<dbReference type="SUPFAM" id="SSF55205">
    <property type="entry name" value="EPT/RTPC-like"/>
    <property type="match status" value="1"/>
</dbReference>
<dbReference type="InterPro" id="IPR013792">
    <property type="entry name" value="RNA3'P_cycl/enolpyr_Trfase_a/b"/>
</dbReference>
<accession>A0A9K3D6I6</accession>